<dbReference type="EMBL" id="CP120733">
    <property type="protein sequence ID" value="WFD12315.1"/>
    <property type="molecule type" value="Genomic_DNA"/>
</dbReference>
<dbReference type="RefSeq" id="WP_277734652.1">
    <property type="nucleotide sequence ID" value="NZ_CP120733.1"/>
</dbReference>
<protein>
    <submittedName>
        <fullName evidence="2">ATP-binding protein</fullName>
    </submittedName>
</protein>
<name>A0ABY8ELG0_9FIRM</name>
<keyword evidence="2" id="KW-0808">Transferase</keyword>
<dbReference type="GO" id="GO:0005524">
    <property type="term" value="F:ATP binding"/>
    <property type="evidence" value="ECO:0007669"/>
    <property type="project" value="UniProtKB-KW"/>
</dbReference>
<feature type="domain" description="Schlafen AlbA-2" evidence="1">
    <location>
        <begin position="10"/>
        <end position="94"/>
    </location>
</feature>
<dbReference type="Gene3D" id="3.30.950.30">
    <property type="entry name" value="Schlafen, AAA domain"/>
    <property type="match status" value="1"/>
</dbReference>
<keyword evidence="3" id="KW-1185">Reference proteome</keyword>
<dbReference type="Pfam" id="PF04326">
    <property type="entry name" value="SLFN_AlbA_2"/>
    <property type="match status" value="1"/>
</dbReference>
<keyword evidence="2" id="KW-0547">Nucleotide-binding</keyword>
<dbReference type="PANTHER" id="PTHR30595">
    <property type="entry name" value="GLPR-RELATED TRANSCRIPTIONAL REPRESSOR"/>
    <property type="match status" value="1"/>
</dbReference>
<dbReference type="PANTHER" id="PTHR30595:SF6">
    <property type="entry name" value="SCHLAFEN ALBA-2 DOMAIN-CONTAINING PROTEIN"/>
    <property type="match status" value="1"/>
</dbReference>
<evidence type="ECO:0000313" key="2">
    <source>
        <dbReference type="EMBL" id="WFD12315.1"/>
    </source>
</evidence>
<proteinExistence type="predicted"/>
<dbReference type="Proteomes" id="UP001222800">
    <property type="component" value="Chromosome"/>
</dbReference>
<dbReference type="GO" id="GO:0016740">
    <property type="term" value="F:transferase activity"/>
    <property type="evidence" value="ECO:0007669"/>
    <property type="project" value="UniProtKB-KW"/>
</dbReference>
<dbReference type="InterPro" id="IPR007421">
    <property type="entry name" value="Schlafen_AlbA_2_dom"/>
</dbReference>
<evidence type="ECO:0000313" key="3">
    <source>
        <dbReference type="Proteomes" id="UP001222800"/>
    </source>
</evidence>
<gene>
    <name evidence="2" type="ORF">P4S50_02085</name>
</gene>
<reference evidence="2 3" key="1">
    <citation type="submission" date="2023-03" db="EMBL/GenBank/DDBJ databases">
        <title>Complete genome sequence of Tepidibacter sp. SWIR-1, isolated from a deep-sea hydrothermal vent.</title>
        <authorList>
            <person name="Li X."/>
        </authorList>
    </citation>
    <scope>NUCLEOTIDE SEQUENCE [LARGE SCALE GENOMIC DNA]</scope>
    <source>
        <strain evidence="2 3">SWIR-1</strain>
    </source>
</reference>
<sequence length="105" mass="11941">MHIKNLLIAESTYVDFKVSLETVKPKSWLKTVVAFANGIGERILFGVDDDRNIVGLEDIHGDAEKISNLIKTKIDQILMFELKPVTIDKKHILAFLSILLKNFFN</sequence>
<dbReference type="InterPro" id="IPR038461">
    <property type="entry name" value="Schlafen_AlbA_2_dom_sf"/>
</dbReference>
<accession>A0ABY8ELG0</accession>
<organism evidence="2 3">
    <name type="scientific">Tepidibacter hydrothermalis</name>
    <dbReference type="NCBI Taxonomy" id="3036126"/>
    <lineage>
        <taxon>Bacteria</taxon>
        <taxon>Bacillati</taxon>
        <taxon>Bacillota</taxon>
        <taxon>Clostridia</taxon>
        <taxon>Peptostreptococcales</taxon>
        <taxon>Peptostreptococcaceae</taxon>
        <taxon>Tepidibacter</taxon>
    </lineage>
</organism>
<evidence type="ECO:0000259" key="1">
    <source>
        <dbReference type="Pfam" id="PF04326"/>
    </source>
</evidence>
<keyword evidence="2" id="KW-0067">ATP-binding</keyword>